<keyword evidence="3" id="KW-1185">Reference proteome</keyword>
<sequence length="33" mass="3743">MDAMKPRKDHTGHRTAKQKGKSAYAIRITKTES</sequence>
<organism evidence="2 3">
    <name type="scientific">Bacillus amyloliquefaciens (strain ATCC 23350 / DSM 7 / BCRC 11601 / CCUG 28519 / NBRC 15535 / NRRL B-14393 / F)</name>
    <dbReference type="NCBI Taxonomy" id="692420"/>
    <lineage>
        <taxon>Bacteria</taxon>
        <taxon>Bacillati</taxon>
        <taxon>Bacillota</taxon>
        <taxon>Bacilli</taxon>
        <taxon>Bacillales</taxon>
        <taxon>Bacillaceae</taxon>
        <taxon>Bacillus</taxon>
        <taxon>Bacillus amyloliquefaciens group</taxon>
    </lineage>
</organism>
<dbReference type="EMBL" id="FN597644">
    <property type="protein sequence ID" value="CBI43392.1"/>
    <property type="molecule type" value="Genomic_DNA"/>
</dbReference>
<feature type="compositionally biased region" description="Basic residues" evidence="1">
    <location>
        <begin position="7"/>
        <end position="20"/>
    </location>
</feature>
<evidence type="ECO:0000313" key="3">
    <source>
        <dbReference type="Proteomes" id="UP000006562"/>
    </source>
</evidence>
<dbReference type="Proteomes" id="UP000006562">
    <property type="component" value="Chromosome"/>
</dbReference>
<proteinExistence type="predicted"/>
<accession>A0A9P1JID7</accession>
<protein>
    <submittedName>
        <fullName evidence="2">Uncharacterized protein</fullName>
    </submittedName>
</protein>
<evidence type="ECO:0000256" key="1">
    <source>
        <dbReference type="SAM" id="MobiDB-lite"/>
    </source>
</evidence>
<reference evidence="2 3" key="1">
    <citation type="journal article" date="2011" name="Int. J. Syst. Evol. Microbiol.">
        <title>Relationship of Bacillus amyloliquefaciens clades associated with strains DSM 7T and FZB42T: a proposal for Bacillus amyloliquefaciens subsp. amyloliquefaciens subsp. nov. and Bacillus amyloliquefaciens subsp. plantarum subsp. nov. based on complete genome sequence comparisons.</title>
        <authorList>
            <person name="Borriss R."/>
            <person name="Chen X.H."/>
            <person name="Rueckert C."/>
            <person name="Blom J."/>
            <person name="Becker A."/>
            <person name="Baumgarth B."/>
            <person name="Fan B."/>
            <person name="Pukall R."/>
            <person name="Schumann P."/>
            <person name="Sproer C."/>
            <person name="Junge H."/>
            <person name="Vater J."/>
            <person name="Puhler A."/>
            <person name="Klenk H.P."/>
        </authorList>
    </citation>
    <scope>NUCLEOTIDE SEQUENCE [LARGE SCALE GENOMIC DNA]</scope>
    <source>
        <strain evidence="3">DSM 7</strain>
    </source>
</reference>
<evidence type="ECO:0000313" key="2">
    <source>
        <dbReference type="EMBL" id="CBI43392.1"/>
    </source>
</evidence>
<dbReference type="AlphaFoldDB" id="A0A9P1JID7"/>
<reference evidence="3" key="2">
    <citation type="journal article" date="2011" name="J. Biotechnol.">
        <title>Genome sequence of B. amyloliquefaciens type strain DSM7(T) reveals differences to plant-associated B. amyloliquefaciens FZB42.</title>
        <authorList>
            <person name="Ruckert C."/>
            <person name="Blom J."/>
            <person name="Chen X."/>
            <person name="Reva O."/>
            <person name="Borriss R."/>
        </authorList>
    </citation>
    <scope>NUCLEOTIDE SEQUENCE [LARGE SCALE GENOMIC DNA]</scope>
    <source>
        <strain evidence="3">DSM 7</strain>
    </source>
</reference>
<dbReference type="KEGG" id="bao:BAMF_2266"/>
<name>A0A9P1JID7_BACAS</name>
<gene>
    <name evidence="2" type="primary">yqjZ</name>
    <name evidence="2" type="ordered locus">BAMF_2266</name>
</gene>
<feature type="region of interest" description="Disordered" evidence="1">
    <location>
        <begin position="1"/>
        <end position="33"/>
    </location>
</feature>